<name>A0A699XJF9_TANCI</name>
<dbReference type="EMBL" id="BKCJ011869245">
    <property type="protein sequence ID" value="GFD59787.1"/>
    <property type="molecule type" value="Genomic_DNA"/>
</dbReference>
<sequence>ENVVVAGGAAGVVGPLLARLLVRVDPAVRRELVRVRAPRFRVAVDGPLREQELRVGGDVLAQQRGVLGVEARRDGHGGVQA</sequence>
<gene>
    <name evidence="1" type="ORF">Tci_931756</name>
</gene>
<feature type="non-terminal residue" evidence="1">
    <location>
        <position position="1"/>
    </location>
</feature>
<reference evidence="1" key="1">
    <citation type="journal article" date="2019" name="Sci. Rep.">
        <title>Draft genome of Tanacetum cinerariifolium, the natural source of mosquito coil.</title>
        <authorList>
            <person name="Yamashiro T."/>
            <person name="Shiraishi A."/>
            <person name="Satake H."/>
            <person name="Nakayama K."/>
        </authorList>
    </citation>
    <scope>NUCLEOTIDE SEQUENCE</scope>
</reference>
<evidence type="ECO:0000313" key="1">
    <source>
        <dbReference type="EMBL" id="GFD59787.1"/>
    </source>
</evidence>
<proteinExistence type="predicted"/>
<organism evidence="1">
    <name type="scientific">Tanacetum cinerariifolium</name>
    <name type="common">Dalmatian daisy</name>
    <name type="synonym">Chrysanthemum cinerariifolium</name>
    <dbReference type="NCBI Taxonomy" id="118510"/>
    <lineage>
        <taxon>Eukaryota</taxon>
        <taxon>Viridiplantae</taxon>
        <taxon>Streptophyta</taxon>
        <taxon>Embryophyta</taxon>
        <taxon>Tracheophyta</taxon>
        <taxon>Spermatophyta</taxon>
        <taxon>Magnoliopsida</taxon>
        <taxon>eudicotyledons</taxon>
        <taxon>Gunneridae</taxon>
        <taxon>Pentapetalae</taxon>
        <taxon>asterids</taxon>
        <taxon>campanulids</taxon>
        <taxon>Asterales</taxon>
        <taxon>Asteraceae</taxon>
        <taxon>Asteroideae</taxon>
        <taxon>Anthemideae</taxon>
        <taxon>Anthemidinae</taxon>
        <taxon>Tanacetum</taxon>
    </lineage>
</organism>
<accession>A0A699XJF9</accession>
<comment type="caution">
    <text evidence="1">The sequence shown here is derived from an EMBL/GenBank/DDBJ whole genome shotgun (WGS) entry which is preliminary data.</text>
</comment>
<protein>
    <submittedName>
        <fullName evidence="1">Uncharacterized protein</fullName>
    </submittedName>
</protein>
<dbReference type="AlphaFoldDB" id="A0A699XJF9"/>
<feature type="non-terminal residue" evidence="1">
    <location>
        <position position="81"/>
    </location>
</feature>